<accession>A0A8M1G941</accession>
<dbReference type="InterPro" id="IPR037863">
    <property type="entry name" value="RHOGAP6/36"/>
</dbReference>
<keyword evidence="2" id="KW-1185">Reference proteome</keyword>
<proteinExistence type="predicted"/>
<reference evidence="2" key="1">
    <citation type="submission" date="2024-06" db="UniProtKB">
        <authorList>
            <consortium name="RefSeq"/>
        </authorList>
    </citation>
    <scope>NUCLEOTIDE SEQUENCE [LARGE SCALE GENOMIC DNA]</scope>
</reference>
<dbReference type="KEGG" id="umr:121103773"/>
<dbReference type="GO" id="GO:0005096">
    <property type="term" value="F:GTPase activator activity"/>
    <property type="evidence" value="ECO:0007669"/>
    <property type="project" value="UniProtKB-KW"/>
</dbReference>
<dbReference type="PANTHER" id="PTHR12635:SF8">
    <property type="entry name" value="RHO GTPASE-ACTIVATING PROTEIN 36"/>
    <property type="match status" value="1"/>
</dbReference>
<dbReference type="AlphaFoldDB" id="A0A8M1G941"/>
<name>A0A8M1G941_URSMA</name>
<evidence type="ECO:0000313" key="2">
    <source>
        <dbReference type="Proteomes" id="UP000261680"/>
    </source>
</evidence>
<dbReference type="GeneID" id="121103773"/>
<keyword evidence="1" id="KW-0343">GTPase activation</keyword>
<gene>
    <name evidence="3" type="primary">LOC121103773</name>
</gene>
<reference evidence="3" key="2">
    <citation type="submission" date="2025-08" db="UniProtKB">
        <authorList>
            <consortium name="RefSeq"/>
        </authorList>
    </citation>
    <scope>IDENTIFICATION</scope>
    <source>
        <tissue evidence="3">Whole blood</tissue>
    </source>
</reference>
<evidence type="ECO:0000313" key="3">
    <source>
        <dbReference type="RefSeq" id="XP_040491177.1"/>
    </source>
</evidence>
<protein>
    <submittedName>
        <fullName evidence="3">Rho GTPase-activating protein 36-like</fullName>
    </submittedName>
</protein>
<organism evidence="2 3">
    <name type="scientific">Ursus maritimus</name>
    <name type="common">Polar bear</name>
    <name type="synonym">Thalarctos maritimus</name>
    <dbReference type="NCBI Taxonomy" id="29073"/>
    <lineage>
        <taxon>Eukaryota</taxon>
        <taxon>Metazoa</taxon>
        <taxon>Chordata</taxon>
        <taxon>Craniata</taxon>
        <taxon>Vertebrata</taxon>
        <taxon>Euteleostomi</taxon>
        <taxon>Mammalia</taxon>
        <taxon>Eutheria</taxon>
        <taxon>Laurasiatheria</taxon>
        <taxon>Carnivora</taxon>
        <taxon>Caniformia</taxon>
        <taxon>Ursidae</taxon>
        <taxon>Ursus</taxon>
    </lineage>
</organism>
<evidence type="ECO:0000256" key="1">
    <source>
        <dbReference type="ARBA" id="ARBA00022468"/>
    </source>
</evidence>
<dbReference type="Proteomes" id="UP000261680">
    <property type="component" value="Chromosome X"/>
</dbReference>
<dbReference type="RefSeq" id="XP_040491177.1">
    <property type="nucleotide sequence ID" value="XM_040635243.1"/>
</dbReference>
<sequence>MGGCNPFLKAARTLCPRIMPPLLLLSAFIFLVNVLGGAPGHNPDRRTKMISIHSLSELERLKLQETAYHELVARHFLSEFKPDRALPIDRPNTFEKWFLILRGQQRGEGLS</sequence>
<dbReference type="PANTHER" id="PTHR12635">
    <property type="entry name" value="RHO-GTPASE-ACTIVATING PROTEIN 6 FAMILY MEMBER"/>
    <property type="match status" value="1"/>
</dbReference>